<dbReference type="Pfam" id="PF14680">
    <property type="entry name" value="FANCI_HD2"/>
    <property type="match status" value="1"/>
</dbReference>
<dbReference type="InterPro" id="IPR026171">
    <property type="entry name" value="FANCI"/>
</dbReference>
<feature type="domain" description="FANCI helical" evidence="6">
    <location>
        <begin position="602"/>
        <end position="789"/>
    </location>
</feature>
<dbReference type="OrthoDB" id="195089at2759"/>
<dbReference type="GO" id="GO:0070182">
    <property type="term" value="F:DNA polymerase binding"/>
    <property type="evidence" value="ECO:0007669"/>
    <property type="project" value="TreeGrafter"/>
</dbReference>
<feature type="compositionally biased region" description="Basic and acidic residues" evidence="1">
    <location>
        <begin position="1307"/>
        <end position="1324"/>
    </location>
</feature>
<dbReference type="Pfam" id="PF14675">
    <property type="entry name" value="FANCI_S1"/>
    <property type="match status" value="1"/>
</dbReference>
<evidence type="ECO:0000256" key="1">
    <source>
        <dbReference type="SAM" id="MobiDB-lite"/>
    </source>
</evidence>
<name>A0A9P6M6A7_MORAP</name>
<reference evidence="7" key="1">
    <citation type="journal article" date="2020" name="Fungal Divers.">
        <title>Resolving the Mortierellaceae phylogeny through synthesis of multi-gene phylogenetics and phylogenomics.</title>
        <authorList>
            <person name="Vandepol N."/>
            <person name="Liber J."/>
            <person name="Desiro A."/>
            <person name="Na H."/>
            <person name="Kennedy M."/>
            <person name="Barry K."/>
            <person name="Grigoriev I.V."/>
            <person name="Miller A.N."/>
            <person name="O'Donnell K."/>
            <person name="Stajich J.E."/>
            <person name="Bonito G."/>
        </authorList>
    </citation>
    <scope>NUCLEOTIDE SEQUENCE</scope>
    <source>
        <strain evidence="7">CK1249</strain>
    </source>
</reference>
<feature type="region of interest" description="Disordered" evidence="1">
    <location>
        <begin position="1630"/>
        <end position="1681"/>
    </location>
</feature>
<evidence type="ECO:0008006" key="9">
    <source>
        <dbReference type="Google" id="ProtNLM"/>
    </source>
</evidence>
<dbReference type="PANTHER" id="PTHR21818:SF0">
    <property type="entry name" value="FANCONI ANEMIA GROUP I PROTEIN"/>
    <property type="match status" value="1"/>
</dbReference>
<evidence type="ECO:0000259" key="2">
    <source>
        <dbReference type="Pfam" id="PF14675"/>
    </source>
</evidence>
<feature type="domain" description="FANCI solenoid 1" evidence="2">
    <location>
        <begin position="114"/>
        <end position="312"/>
    </location>
</feature>
<feature type="compositionally biased region" description="Acidic residues" evidence="1">
    <location>
        <begin position="1659"/>
        <end position="1670"/>
    </location>
</feature>
<dbReference type="InterPro" id="IPR029315">
    <property type="entry name" value="FANCI_S2"/>
</dbReference>
<feature type="domain" description="FANCI solenoid 2" evidence="3">
    <location>
        <begin position="408"/>
        <end position="570"/>
    </location>
</feature>
<feature type="domain" description="FANCI solenoid 4" evidence="4">
    <location>
        <begin position="1358"/>
        <end position="1420"/>
    </location>
</feature>
<dbReference type="GO" id="GO:0006281">
    <property type="term" value="P:DNA repair"/>
    <property type="evidence" value="ECO:0007669"/>
    <property type="project" value="InterPro"/>
</dbReference>
<organism evidence="7 8">
    <name type="scientific">Mortierella alpina</name>
    <name type="common">Oleaginous fungus</name>
    <name type="synonym">Mortierella renispora</name>
    <dbReference type="NCBI Taxonomy" id="64518"/>
    <lineage>
        <taxon>Eukaryota</taxon>
        <taxon>Fungi</taxon>
        <taxon>Fungi incertae sedis</taxon>
        <taxon>Mucoromycota</taxon>
        <taxon>Mortierellomycotina</taxon>
        <taxon>Mortierellomycetes</taxon>
        <taxon>Mortierellales</taxon>
        <taxon>Mortierellaceae</taxon>
        <taxon>Mortierella</taxon>
    </lineage>
</organism>
<dbReference type="PANTHER" id="PTHR21818">
    <property type="entry name" value="BC025462 PROTEIN"/>
    <property type="match status" value="1"/>
</dbReference>
<feature type="compositionally biased region" description="Basic and acidic residues" evidence="1">
    <location>
        <begin position="1511"/>
        <end position="1523"/>
    </location>
</feature>
<dbReference type="InterPro" id="IPR029314">
    <property type="entry name" value="FANCI_S4"/>
</dbReference>
<dbReference type="InterPro" id="IPR029312">
    <property type="entry name" value="FANCI_HD2"/>
</dbReference>
<feature type="domain" description="FANCI solenoid 4" evidence="4">
    <location>
        <begin position="1462"/>
        <end position="1603"/>
    </location>
</feature>
<dbReference type="InterPro" id="IPR029308">
    <property type="entry name" value="FANCI_S1"/>
</dbReference>
<evidence type="ECO:0000259" key="4">
    <source>
        <dbReference type="Pfam" id="PF14678"/>
    </source>
</evidence>
<dbReference type="Pfam" id="PF14676">
    <property type="entry name" value="FANCI_S2"/>
    <property type="match status" value="1"/>
</dbReference>
<dbReference type="SUPFAM" id="SSF48371">
    <property type="entry name" value="ARM repeat"/>
    <property type="match status" value="1"/>
</dbReference>
<dbReference type="Pfam" id="PF14679">
    <property type="entry name" value="FANCI_HD1"/>
    <property type="match status" value="1"/>
</dbReference>
<evidence type="ECO:0000313" key="8">
    <source>
        <dbReference type="Proteomes" id="UP000738359"/>
    </source>
</evidence>
<proteinExistence type="predicted"/>
<feature type="region of interest" description="Disordered" evidence="1">
    <location>
        <begin position="1496"/>
        <end position="1525"/>
    </location>
</feature>
<dbReference type="InterPro" id="IPR029310">
    <property type="entry name" value="FANCI_HD1"/>
</dbReference>
<evidence type="ECO:0000259" key="3">
    <source>
        <dbReference type="Pfam" id="PF14676"/>
    </source>
</evidence>
<evidence type="ECO:0000259" key="6">
    <source>
        <dbReference type="Pfam" id="PF14680"/>
    </source>
</evidence>
<evidence type="ECO:0000313" key="7">
    <source>
        <dbReference type="EMBL" id="KAF9968188.1"/>
    </source>
</evidence>
<sequence length="1681" mass="185585">MDNILHLYSQDTTGAALRHYFDEIDTSLESEDLISNLVVESLRAQESSYHSNEHGADCLLFVRAVLRASPEEGEGIARRSQVLKGSVSWLIQAGDQTDNPPGRAGSTNSQLDDVAGKLVNALIDVSQSFDQEALVQSIFTMTEVVRHRRHPHSQLFALFSRLLVIVANADSVAVPDSSETISGSEFRDLILDRICTAPWNPKSVLPLATVFADVEIESKKLEPVIVKIMKQFKAIDAADLPVLIYNLLLLSSRGHQRLVLRGTSEFFDRLNAGGLLAESLRSENTRGAAHLGFSELSVIESTVILHFSFAVKQDQELGTALLKHMKSGKATYLSSFSLACLMTMARIHRFEDSVMDYLKSSVLSVFKDQERMQREPWVTVFDDMSTPPLLEMFCDIIRKIPFDLEQLTPSIVQCGVHIMDSTAPTSFWKATDKEISKKSTPKSPNELACNLGATILAETFKAQVSARSEILDHIMSRIVTKSASTVFFLELLETIVKDSSEALEEHLPRIKESLDYLSFLSLTTAVRLMAAVKDVAKTKRSFRDSLILILRKALFSKNLESRQVALSGFLLLLQPSAKQAQSPRGGPSRIGAQHGLESDLSGYVMEILGMLRRCLGQQGEVRLSLYIGLMGIVETAPHLNPIIFEILQAHFVHFYDQTNTRLTPLMLEECVANSKTGGEPTFIEPLHYLMSGVVRSFIGIQKQKRRASLSHDDISVDEHQLAKCQRDLDAIVLGLERAGLEDFELDKTSDFNMATNIGARNNMYATLLTGCYEAAIEYVVLKQQLQVESSVAYGKSTVNQRSRIVDHHHHSPSLSSGSADIILHLFGKMRKLHDIVKERVVMQRGKKMGPLGEASVLGLECVTRLMEYMFVQEEPGQAPDAEALRLRGDDEFTYYISNVAHMSLSKLHTSSDVPKDSDYDFCRRLSSVLVREFIVSEKANSPKALAAGARGKDKNKSWLMVGIEAITAGLLTVQRFFAVDSSELISNSPRCTTGSAAGLLQNRKIISSFLAATLPQVNGGHREDQQASEVVAWTTSRTIRSDMDSLAAAYIQHLQHLFVDFVNETIPLLKEAAGLLGIIHILSKYLTRTRANDIAMQISRPAMSRSSSVSDASMDTGDTDHLDQLVQWLVKLCRDQAIDDAALTKTLLSILLQLEQECASPQACANLLASPVSNVHSVGEPLRRSGASLAFGSVSASSVISHCPEAATRLRLAGDILLTYGMNCSPPHVPSLRDLPDVIPPGQDVDDEIARLIQLKREIGTDAKFSVVTLRTSGAVTDVLLQQVDRSLEGLEWALSKLRYCGLGHPGSEDRCTKQQTTTHDRAQQQRGTGQQPIGDMDGPSLSSDPHASCPIDSCKVQKKPFQDFEAEICWRFEICLWILVRIAQACINQATSEHLIRVLQRCYKSLAALTKYYLTPPSVSPLNIFPSVSSNLLSSHAAKSTTTGGNQRRGPGPNGVIQLPHGFLRVTQVAGLELSKYLYSFLSYFHVLDEEQKARAQDRQGGGGGQKGLKKNEGPKGNKDNAADVAGAKAGGALGGAGGRGGFKSRQKAKILRESKLIPTLIFGVEQYERYVIQLSKKAKVNLTQFMRRSTARDFRIQIQRLGDLGLEDQYDEERQLLQIQQQQQQQIVEQGGAGQLGGDTHMISDHDEAQHQQGNGGEDEEEEDEEEESLVRSYKRVKR</sequence>
<dbReference type="Pfam" id="PF14678">
    <property type="entry name" value="FANCI_S4"/>
    <property type="match status" value="2"/>
</dbReference>
<feature type="region of interest" description="Disordered" evidence="1">
    <location>
        <begin position="1307"/>
        <end position="1347"/>
    </location>
</feature>
<keyword evidence="8" id="KW-1185">Reference proteome</keyword>
<gene>
    <name evidence="7" type="ORF">BGZ70_006011</name>
</gene>
<dbReference type="InterPro" id="IPR016024">
    <property type="entry name" value="ARM-type_fold"/>
</dbReference>
<protein>
    <recommendedName>
        <fullName evidence="9">Fanconi anemia group I protein</fullName>
    </recommendedName>
</protein>
<dbReference type="EMBL" id="JAAAHY010000033">
    <property type="protein sequence ID" value="KAF9968188.1"/>
    <property type="molecule type" value="Genomic_DNA"/>
</dbReference>
<comment type="caution">
    <text evidence="7">The sequence shown here is derived from an EMBL/GenBank/DDBJ whole genome shotgun (WGS) entry which is preliminary data.</text>
</comment>
<feature type="domain" description="FANCI helical" evidence="5">
    <location>
        <begin position="316"/>
        <end position="378"/>
    </location>
</feature>
<evidence type="ECO:0000259" key="5">
    <source>
        <dbReference type="Pfam" id="PF14679"/>
    </source>
</evidence>
<accession>A0A9P6M6A7</accession>
<dbReference type="Proteomes" id="UP000738359">
    <property type="component" value="Unassembled WGS sequence"/>
</dbReference>